<dbReference type="PROSITE" id="PS51257">
    <property type="entry name" value="PROKAR_LIPOPROTEIN"/>
    <property type="match status" value="1"/>
</dbReference>
<gene>
    <name evidence="2" type="ORF">Q5716_09020</name>
</gene>
<accession>A0ABT9BMX8</accession>
<dbReference type="Pfam" id="PF23621">
    <property type="entry name" value="BP74_N"/>
    <property type="match status" value="1"/>
</dbReference>
<evidence type="ECO:0000313" key="3">
    <source>
        <dbReference type="Proteomes" id="UP001241072"/>
    </source>
</evidence>
<comment type="caution">
    <text evidence="2">The sequence shown here is derived from an EMBL/GenBank/DDBJ whole genome shotgun (WGS) entry which is preliminary data.</text>
</comment>
<dbReference type="EMBL" id="JAUQUB010000001">
    <property type="protein sequence ID" value="MDO7882363.1"/>
    <property type="molecule type" value="Genomic_DNA"/>
</dbReference>
<sequence length="134" mass="14395">MSAHRFVFVGMLVSGALTLVGCAPSGPTVATFEVAGEQTYKIELATPELIEHARELLDGSTEEGRIPVGRIVRDDPSVNAPWSWHIDPATLEFADATTEVCDGLPEYVEDGTLTSDYYCPWIAEVIAIEGPGAD</sequence>
<dbReference type="RefSeq" id="WP_305002741.1">
    <property type="nucleotide sequence ID" value="NZ_JAUQUB010000001.1"/>
</dbReference>
<evidence type="ECO:0000259" key="1">
    <source>
        <dbReference type="Pfam" id="PF23621"/>
    </source>
</evidence>
<proteinExistence type="predicted"/>
<dbReference type="InterPro" id="IPR056422">
    <property type="entry name" value="BP74_N"/>
</dbReference>
<feature type="domain" description="BP74 N-terminal" evidence="1">
    <location>
        <begin position="30"/>
        <end position="128"/>
    </location>
</feature>
<dbReference type="PANTHER" id="PTHR35883:SF1">
    <property type="entry name" value="CALMODULIN-BINDING PROTEIN CAM-BP15-RELATED"/>
    <property type="match status" value="1"/>
</dbReference>
<name>A0ABT9BMX8_9MICO</name>
<keyword evidence="3" id="KW-1185">Reference proteome</keyword>
<dbReference type="Proteomes" id="UP001241072">
    <property type="component" value="Unassembled WGS sequence"/>
</dbReference>
<dbReference type="InterPro" id="IPR053344">
    <property type="entry name" value="cAMP-inducible_BP74-like"/>
</dbReference>
<protein>
    <recommendedName>
        <fullName evidence="1">BP74 N-terminal domain-containing protein</fullName>
    </recommendedName>
</protein>
<dbReference type="PANTHER" id="PTHR35883">
    <property type="entry name" value="CYCLIC AMP-INDUCIBLE PROTEIN BP74-RELATED"/>
    <property type="match status" value="1"/>
</dbReference>
<organism evidence="2 3">
    <name type="scientific">Antiquaquibacter soli</name>
    <dbReference type="NCBI Taxonomy" id="3064523"/>
    <lineage>
        <taxon>Bacteria</taxon>
        <taxon>Bacillati</taxon>
        <taxon>Actinomycetota</taxon>
        <taxon>Actinomycetes</taxon>
        <taxon>Micrococcales</taxon>
        <taxon>Microbacteriaceae</taxon>
        <taxon>Antiquaquibacter</taxon>
    </lineage>
</organism>
<reference evidence="2 3" key="1">
    <citation type="submission" date="2023-07" db="EMBL/GenBank/DDBJ databases">
        <title>Protaetiibacter sp. nov WY-16 isolated from soil.</title>
        <authorList>
            <person name="Liu B."/>
            <person name="Wan Y."/>
        </authorList>
    </citation>
    <scope>NUCLEOTIDE SEQUENCE [LARGE SCALE GENOMIC DNA]</scope>
    <source>
        <strain evidence="2 3">WY-16</strain>
    </source>
</reference>
<evidence type="ECO:0000313" key="2">
    <source>
        <dbReference type="EMBL" id="MDO7882363.1"/>
    </source>
</evidence>